<dbReference type="RefSeq" id="WP_161050400.1">
    <property type="nucleotide sequence ID" value="NZ_WWCR01000012.1"/>
</dbReference>
<organism evidence="1 2">
    <name type="scientific">Duganella margarita</name>
    <dbReference type="NCBI Taxonomy" id="2692170"/>
    <lineage>
        <taxon>Bacteria</taxon>
        <taxon>Pseudomonadati</taxon>
        <taxon>Pseudomonadota</taxon>
        <taxon>Betaproteobacteria</taxon>
        <taxon>Burkholderiales</taxon>
        <taxon>Oxalobacteraceae</taxon>
        <taxon>Telluria group</taxon>
        <taxon>Duganella</taxon>
    </lineage>
</organism>
<dbReference type="AlphaFoldDB" id="A0A7X4KH02"/>
<evidence type="ECO:0000313" key="1">
    <source>
        <dbReference type="EMBL" id="MYM73119.1"/>
    </source>
</evidence>
<evidence type="ECO:0000313" key="2">
    <source>
        <dbReference type="Proteomes" id="UP000469734"/>
    </source>
</evidence>
<comment type="caution">
    <text evidence="1">The sequence shown here is derived from an EMBL/GenBank/DDBJ whole genome shotgun (WGS) entry which is preliminary data.</text>
</comment>
<proteinExistence type="predicted"/>
<dbReference type="EMBL" id="WWCR01000012">
    <property type="protein sequence ID" value="MYM73119.1"/>
    <property type="molecule type" value="Genomic_DNA"/>
</dbReference>
<reference evidence="1 2" key="1">
    <citation type="submission" date="2019-12" db="EMBL/GenBank/DDBJ databases">
        <title>Novel species isolated from a subtropical stream in China.</title>
        <authorList>
            <person name="Lu H."/>
        </authorList>
    </citation>
    <scope>NUCLEOTIDE SEQUENCE [LARGE SCALE GENOMIC DNA]</scope>
    <source>
        <strain evidence="1 2">FT134W</strain>
    </source>
</reference>
<name>A0A7X4KH02_9BURK</name>
<accession>A0A7X4KH02</accession>
<gene>
    <name evidence="1" type="ORF">GTP56_13065</name>
</gene>
<sequence>MQSKPIAVSQFDGTVNLLKLNLITGEREIIAADAVNEDDVSFGLFEVESEQPKLEYLALLATPDGPLLVFDDDVYYPEPGKTTIDITDDGNYSHFKLMNDGELVFGLFYESKFGIGLHPYNRTREDIDFYYWLSKKISDPKFYTTYTKDIEYLS</sequence>
<protein>
    <submittedName>
        <fullName evidence="1">Uncharacterized protein</fullName>
    </submittedName>
</protein>
<dbReference type="Proteomes" id="UP000469734">
    <property type="component" value="Unassembled WGS sequence"/>
</dbReference>